<dbReference type="EMBL" id="DVHE01000058">
    <property type="protein sequence ID" value="HIR51149.1"/>
    <property type="molecule type" value="Genomic_DNA"/>
</dbReference>
<organism evidence="1 2">
    <name type="scientific">Candidatus Avoscillospira avicola</name>
    <dbReference type="NCBI Taxonomy" id="2840706"/>
    <lineage>
        <taxon>Bacteria</taxon>
        <taxon>Bacillati</taxon>
        <taxon>Bacillota</taxon>
        <taxon>Clostridia</taxon>
        <taxon>Eubacteriales</taxon>
        <taxon>Oscillospiraceae</taxon>
        <taxon>Oscillospiraceae incertae sedis</taxon>
        <taxon>Candidatus Avoscillospira</taxon>
    </lineage>
</organism>
<name>A0A9D1DI70_9FIRM</name>
<evidence type="ECO:0000313" key="1">
    <source>
        <dbReference type="EMBL" id="HIR51149.1"/>
    </source>
</evidence>
<protein>
    <submittedName>
        <fullName evidence="1">Uncharacterized protein</fullName>
    </submittedName>
</protein>
<gene>
    <name evidence="1" type="ORF">IAA53_07670</name>
</gene>
<dbReference type="Proteomes" id="UP000824239">
    <property type="component" value="Unassembled WGS sequence"/>
</dbReference>
<reference evidence="1" key="1">
    <citation type="submission" date="2020-10" db="EMBL/GenBank/DDBJ databases">
        <authorList>
            <person name="Gilroy R."/>
        </authorList>
    </citation>
    <scope>NUCLEOTIDE SEQUENCE</scope>
    <source>
        <strain evidence="1">ChiBcec15-4380</strain>
    </source>
</reference>
<sequence length="200" mass="22694">MTYGEMKDFVLQLINQYSVAGSRVPLTYNDQADLVARIPALMRDGLIYVVTTARRLRAVADLTDPQEQGGLLIYDLPEDCYQLAGGLLRLEGGRLRRFQNYRLLGGRQVAIPREAQGQYQVEYFRYPQLPQATPMDDDRLDCPPEAQPVVAYYVAAHLVMEDNAFLYAGLYNEFERRLARLEEGPTAELGLVEDAYDCCD</sequence>
<evidence type="ECO:0000313" key="2">
    <source>
        <dbReference type="Proteomes" id="UP000824239"/>
    </source>
</evidence>
<accession>A0A9D1DI70</accession>
<reference evidence="1" key="2">
    <citation type="journal article" date="2021" name="PeerJ">
        <title>Extensive microbial diversity within the chicken gut microbiome revealed by metagenomics and culture.</title>
        <authorList>
            <person name="Gilroy R."/>
            <person name="Ravi A."/>
            <person name="Getino M."/>
            <person name="Pursley I."/>
            <person name="Horton D.L."/>
            <person name="Alikhan N.F."/>
            <person name="Baker D."/>
            <person name="Gharbi K."/>
            <person name="Hall N."/>
            <person name="Watson M."/>
            <person name="Adriaenssens E.M."/>
            <person name="Foster-Nyarko E."/>
            <person name="Jarju S."/>
            <person name="Secka A."/>
            <person name="Antonio M."/>
            <person name="Oren A."/>
            <person name="Chaudhuri R.R."/>
            <person name="La Ragione R."/>
            <person name="Hildebrand F."/>
            <person name="Pallen M.J."/>
        </authorList>
    </citation>
    <scope>NUCLEOTIDE SEQUENCE</scope>
    <source>
        <strain evidence="1">ChiBcec15-4380</strain>
    </source>
</reference>
<comment type="caution">
    <text evidence="1">The sequence shown here is derived from an EMBL/GenBank/DDBJ whole genome shotgun (WGS) entry which is preliminary data.</text>
</comment>
<proteinExistence type="predicted"/>
<dbReference type="AlphaFoldDB" id="A0A9D1DI70"/>